<evidence type="ECO:0000313" key="1">
    <source>
        <dbReference type="EMBL" id="TWH16202.1"/>
    </source>
</evidence>
<keyword evidence="2" id="KW-1185">Reference proteome</keyword>
<reference evidence="1 2" key="1">
    <citation type="submission" date="2019-07" db="EMBL/GenBank/DDBJ databases">
        <title>Genome sequencing of lignin-degrading bacterial isolates.</title>
        <authorList>
            <person name="Gladden J."/>
        </authorList>
    </citation>
    <scope>NUCLEOTIDE SEQUENCE [LARGE SCALE GENOMIC DNA]</scope>
    <source>
        <strain evidence="1 2">J19</strain>
    </source>
</reference>
<evidence type="ECO:0000313" key="2">
    <source>
        <dbReference type="Proteomes" id="UP000321583"/>
    </source>
</evidence>
<dbReference type="Proteomes" id="UP000321583">
    <property type="component" value="Unassembled WGS sequence"/>
</dbReference>
<dbReference type="OrthoDB" id="5523842at2"/>
<sequence>MAWLLLATVLLAVVAALCWPQAAVRLLGGGRYVLHELPPTGFSAEEPTPAASEAARVEETRPLPRLIAQADWSEPPPPDARLAVADARQRQTKPPALPKPPQIPVPPPGQAGLVMLLRSDVLRPAAPAELARWKRRHAASAGRPASRELDQQLGRMPAYTIQGEMHFPADLTGAHAVVFLLGEKVPYPQGSPGHSVVLDLSSGSCIGAPCHGLLGE</sequence>
<dbReference type="RefSeq" id="WP_147208201.1">
    <property type="nucleotide sequence ID" value="NZ_VLJS01000035.1"/>
</dbReference>
<protein>
    <submittedName>
        <fullName evidence="1">Uncharacterized protein</fullName>
    </submittedName>
</protein>
<proteinExistence type="predicted"/>
<dbReference type="AlphaFoldDB" id="A0A562E2E9"/>
<organism evidence="1 2">
    <name type="scientific">Pseudoxanthomonas taiwanensis J19</name>
    <dbReference type="NCBI Taxonomy" id="935569"/>
    <lineage>
        <taxon>Bacteria</taxon>
        <taxon>Pseudomonadati</taxon>
        <taxon>Pseudomonadota</taxon>
        <taxon>Gammaproteobacteria</taxon>
        <taxon>Lysobacterales</taxon>
        <taxon>Lysobacteraceae</taxon>
        <taxon>Pseudoxanthomonas</taxon>
    </lineage>
</organism>
<name>A0A562E2E9_9GAMM</name>
<dbReference type="EMBL" id="VLJS01000035">
    <property type="protein sequence ID" value="TWH16202.1"/>
    <property type="molecule type" value="Genomic_DNA"/>
</dbReference>
<comment type="caution">
    <text evidence="1">The sequence shown here is derived from an EMBL/GenBank/DDBJ whole genome shotgun (WGS) entry which is preliminary data.</text>
</comment>
<accession>A0A562E2E9</accession>
<gene>
    <name evidence="1" type="ORF">L613_001300000340</name>
</gene>